<dbReference type="InterPro" id="IPR000644">
    <property type="entry name" value="CBS_dom"/>
</dbReference>
<evidence type="ECO:0000259" key="3">
    <source>
        <dbReference type="PROSITE" id="PS51371"/>
    </source>
</evidence>
<organism evidence="4 5">
    <name type="scientific">Colwellia psychrerythraea</name>
    <name type="common">Vibrio psychroerythus</name>
    <dbReference type="NCBI Taxonomy" id="28229"/>
    <lineage>
        <taxon>Bacteria</taxon>
        <taxon>Pseudomonadati</taxon>
        <taxon>Pseudomonadota</taxon>
        <taxon>Gammaproteobacteria</taxon>
        <taxon>Alteromonadales</taxon>
        <taxon>Colwelliaceae</taxon>
        <taxon>Colwellia</taxon>
    </lineage>
</organism>
<evidence type="ECO:0000256" key="2">
    <source>
        <dbReference type="PROSITE-ProRule" id="PRU00703"/>
    </source>
</evidence>
<dbReference type="InterPro" id="IPR046342">
    <property type="entry name" value="CBS_dom_sf"/>
</dbReference>
<evidence type="ECO:0000256" key="1">
    <source>
        <dbReference type="ARBA" id="ARBA00023122"/>
    </source>
</evidence>
<gene>
    <name evidence="4" type="ORF">A9Q75_01310</name>
</gene>
<name>A0A1Y5EPY9_COLPS</name>
<dbReference type="PANTHER" id="PTHR43080">
    <property type="entry name" value="CBS DOMAIN-CONTAINING PROTEIN CBSX3, MITOCHONDRIAL"/>
    <property type="match status" value="1"/>
</dbReference>
<dbReference type="Pfam" id="PF00571">
    <property type="entry name" value="CBS"/>
    <property type="match status" value="2"/>
</dbReference>
<dbReference type="PANTHER" id="PTHR43080:SF2">
    <property type="entry name" value="CBS DOMAIN-CONTAINING PROTEIN"/>
    <property type="match status" value="1"/>
</dbReference>
<dbReference type="InterPro" id="IPR051257">
    <property type="entry name" value="Diverse_CBS-Domain"/>
</dbReference>
<dbReference type="AlphaFoldDB" id="A0A1Y5EPY9"/>
<protein>
    <recommendedName>
        <fullName evidence="3">CBS domain-containing protein</fullName>
    </recommendedName>
</protein>
<feature type="domain" description="CBS" evidence="3">
    <location>
        <begin position="85"/>
        <end position="140"/>
    </location>
</feature>
<proteinExistence type="predicted"/>
<dbReference type="EMBL" id="MAAF01000009">
    <property type="protein sequence ID" value="OUR84791.1"/>
    <property type="molecule type" value="Genomic_DNA"/>
</dbReference>
<evidence type="ECO:0000313" key="5">
    <source>
        <dbReference type="Proteomes" id="UP000243053"/>
    </source>
</evidence>
<dbReference type="PROSITE" id="PS51371">
    <property type="entry name" value="CBS"/>
    <property type="match status" value="2"/>
</dbReference>
<dbReference type="Proteomes" id="UP000243053">
    <property type="component" value="Unassembled WGS sequence"/>
</dbReference>
<evidence type="ECO:0000313" key="4">
    <source>
        <dbReference type="EMBL" id="OUR84791.1"/>
    </source>
</evidence>
<feature type="domain" description="CBS" evidence="3">
    <location>
        <begin position="8"/>
        <end position="65"/>
    </location>
</feature>
<accession>A0A1Y5EPY9</accession>
<dbReference type="Gene3D" id="3.10.580.10">
    <property type="entry name" value="CBS-domain"/>
    <property type="match status" value="1"/>
</dbReference>
<comment type="caution">
    <text evidence="4">The sequence shown here is derived from an EMBL/GenBank/DDBJ whole genome shotgun (WGS) entry which is preliminary data.</text>
</comment>
<sequence>MTSVRSIMSDDILTLGIENTLSDARIMMVENNIRHIPIVDDEQVLMGLVSQRDVLSVEESTLFDINVTVTSLLDRDQHVKIGDFYRRDVVTINAHVSVHHAALTIQKYKIGCLPILSGDKLIGLVTDSDFVNVAINLIEVLSSRETG</sequence>
<dbReference type="SUPFAM" id="SSF54631">
    <property type="entry name" value="CBS-domain pair"/>
    <property type="match status" value="1"/>
</dbReference>
<dbReference type="SMART" id="SM00116">
    <property type="entry name" value="CBS"/>
    <property type="match status" value="2"/>
</dbReference>
<reference evidence="5" key="1">
    <citation type="journal article" date="2017" name="Proc. Natl. Acad. Sci. U.S.A.">
        <title>Simulation of Deepwater Horizon oil plume reveals substrate specialization within a complex community of hydrocarbon degraders.</title>
        <authorList>
            <person name="Hu P."/>
            <person name="Dubinsky E.A."/>
            <person name="Probst A.J."/>
            <person name="Wang J."/>
            <person name="Sieber C.M.K."/>
            <person name="Tom L.M."/>
            <person name="Gardinali P."/>
            <person name="Banfield J.F."/>
            <person name="Atlas R.M."/>
            <person name="Andersen G.L."/>
        </authorList>
    </citation>
    <scope>NUCLEOTIDE SEQUENCE [LARGE SCALE GENOMIC DNA]</scope>
</reference>
<keyword evidence="1 2" id="KW-0129">CBS domain</keyword>